<feature type="region of interest" description="Disordered" evidence="1">
    <location>
        <begin position="16"/>
        <end position="38"/>
    </location>
</feature>
<gene>
    <name evidence="2" type="ORF">SBAD_LOCUS2482</name>
</gene>
<dbReference type="WBParaSite" id="SBAD_0000260301-mRNA-1">
    <property type="protein sequence ID" value="SBAD_0000260301-mRNA-1"/>
    <property type="gene ID" value="SBAD_0000260301"/>
</dbReference>
<evidence type="ECO:0000313" key="2">
    <source>
        <dbReference type="EMBL" id="VDO97772.1"/>
    </source>
</evidence>
<evidence type="ECO:0000313" key="3">
    <source>
        <dbReference type="Proteomes" id="UP000270296"/>
    </source>
</evidence>
<protein>
    <submittedName>
        <fullName evidence="2 4">Uncharacterized protein</fullName>
    </submittedName>
</protein>
<reference evidence="4" key="1">
    <citation type="submission" date="2016-06" db="UniProtKB">
        <authorList>
            <consortium name="WormBaseParasite"/>
        </authorList>
    </citation>
    <scope>IDENTIFICATION</scope>
</reference>
<keyword evidence="3" id="KW-1185">Reference proteome</keyword>
<reference evidence="2 3" key="2">
    <citation type="submission" date="2018-11" db="EMBL/GenBank/DDBJ databases">
        <authorList>
            <consortium name="Pathogen Informatics"/>
        </authorList>
    </citation>
    <scope>NUCLEOTIDE SEQUENCE [LARGE SCALE GENOMIC DNA]</scope>
</reference>
<dbReference type="EMBL" id="UZAM01007247">
    <property type="protein sequence ID" value="VDO97772.1"/>
    <property type="molecule type" value="Genomic_DNA"/>
</dbReference>
<evidence type="ECO:0000256" key="1">
    <source>
        <dbReference type="SAM" id="MobiDB-lite"/>
    </source>
</evidence>
<evidence type="ECO:0000313" key="4">
    <source>
        <dbReference type="WBParaSite" id="SBAD_0000260301-mRNA-1"/>
    </source>
</evidence>
<accession>A0A183IFT8</accession>
<organism evidence="4">
    <name type="scientific">Soboliphyme baturini</name>
    <dbReference type="NCBI Taxonomy" id="241478"/>
    <lineage>
        <taxon>Eukaryota</taxon>
        <taxon>Metazoa</taxon>
        <taxon>Ecdysozoa</taxon>
        <taxon>Nematoda</taxon>
        <taxon>Enoplea</taxon>
        <taxon>Dorylaimia</taxon>
        <taxon>Dioctophymatida</taxon>
        <taxon>Dioctophymatoidea</taxon>
        <taxon>Soboliphymatidae</taxon>
        <taxon>Soboliphyme</taxon>
    </lineage>
</organism>
<sequence length="160" mass="17758">MQSEMAVDLTLDLGAQKRKRKATTMSPEPSEPVMATTSTNRIESKVGNRFRVQWMMALADTGGTIEATSYFIDNWLAPTGCRRVKMARANYCLPRVLAQDIAVVLPVRRQSVCPVVFDLEDAASGFSSALARSAKNTFVYTTQLLIFVARFGRYIIAGKR</sequence>
<proteinExistence type="predicted"/>
<name>A0A183IFT8_9BILA</name>
<dbReference type="AlphaFoldDB" id="A0A183IFT8"/>
<dbReference type="Proteomes" id="UP000270296">
    <property type="component" value="Unassembled WGS sequence"/>
</dbReference>